<accession>U2EQD5</accession>
<comment type="caution">
    <text evidence="1">The sequence shown here is derived from an EMBL/GenBank/DDBJ whole genome shotgun (WGS) entry which is preliminary data.</text>
</comment>
<protein>
    <submittedName>
        <fullName evidence="1">Uncharacterized protein</fullName>
    </submittedName>
</protein>
<dbReference type="RefSeq" id="WP_006913852.1">
    <property type="nucleotide sequence ID" value="NZ_AFNV02000005.1"/>
</dbReference>
<dbReference type="Proteomes" id="UP000006242">
    <property type="component" value="Unassembled WGS sequence"/>
</dbReference>
<name>U2EQD5_9GAMM</name>
<proteinExistence type="predicted"/>
<evidence type="ECO:0000313" key="1">
    <source>
        <dbReference type="EMBL" id="ERJ19990.1"/>
    </source>
</evidence>
<dbReference type="STRING" id="1033802.SSPSH_000854"/>
<keyword evidence="2" id="KW-1185">Reference proteome</keyword>
<reference evidence="1 2" key="1">
    <citation type="journal article" date="2011" name="J. Bacteriol.">
        <title>Genome sequence of Salinisphaera shabanensis, a gammaproteobacterium from the harsh, variable environment of the brine-seawater interface of the Shaban Deep in the Red Sea.</title>
        <authorList>
            <person name="Antunes A."/>
            <person name="Alam I."/>
            <person name="Bajic V.B."/>
            <person name="Stingl U."/>
        </authorList>
    </citation>
    <scope>NUCLEOTIDE SEQUENCE [LARGE SCALE GENOMIC DNA]</scope>
    <source>
        <strain evidence="1 2">E1L3A</strain>
    </source>
</reference>
<evidence type="ECO:0000313" key="2">
    <source>
        <dbReference type="Proteomes" id="UP000006242"/>
    </source>
</evidence>
<gene>
    <name evidence="1" type="ORF">SSPSH_000854</name>
</gene>
<sequence>MPSSSVRIGCALFVVAGISPLSGCSDGGTAVLEFGESDPLNGGMRPIPASLRVSVDERFGQFGELRLESMEPQEIPYESKNNPGTTFYKHRYRMRLTFVDDLDASQRQSIRDIFDELHDARENWPPGITVDGDTSQVALGHGGASLIYFKQYRYGIEMPATNNPTHCIVRLEFEPPLPVDFDTFDAAARKHAIDFEYAPLHEAFTSDRFEVSQSHGTGFGVSPTLHHVRLDFGVIGDAIDMGPGRGGMASSGSHDECNKRVAETGRPFSFDIGWTFDRVVDAELDFAESG</sequence>
<dbReference type="AlphaFoldDB" id="U2EQD5"/>
<dbReference type="EMBL" id="AFNV02000005">
    <property type="protein sequence ID" value="ERJ19990.1"/>
    <property type="molecule type" value="Genomic_DNA"/>
</dbReference>
<reference evidence="1 2" key="2">
    <citation type="journal article" date="2013" name="PLoS ONE">
        <title>INDIGO - INtegrated Data Warehouse of MIcrobial GenOmes with Examples from the Red Sea Extremophiles.</title>
        <authorList>
            <person name="Alam I."/>
            <person name="Antunes A."/>
            <person name="Kamau A.A."/>
            <person name="Ba Alawi W."/>
            <person name="Kalkatawi M."/>
            <person name="Stingl U."/>
            <person name="Bajic V.B."/>
        </authorList>
    </citation>
    <scope>NUCLEOTIDE SEQUENCE [LARGE SCALE GENOMIC DNA]</scope>
    <source>
        <strain evidence="1 2">E1L3A</strain>
    </source>
</reference>
<organism evidence="1 2">
    <name type="scientific">Salinisphaera shabanensis E1L3A</name>
    <dbReference type="NCBI Taxonomy" id="1033802"/>
    <lineage>
        <taxon>Bacteria</taxon>
        <taxon>Pseudomonadati</taxon>
        <taxon>Pseudomonadota</taxon>
        <taxon>Gammaproteobacteria</taxon>
        <taxon>Salinisphaerales</taxon>
        <taxon>Salinisphaeraceae</taxon>
        <taxon>Salinisphaera</taxon>
    </lineage>
</organism>